<dbReference type="Pfam" id="PF04183">
    <property type="entry name" value="IucA_IucC"/>
    <property type="match status" value="1"/>
</dbReference>
<dbReference type="InterPro" id="IPR022770">
    <property type="entry name" value="IucA/IucC-like_C"/>
</dbReference>
<evidence type="ECO:0000256" key="1">
    <source>
        <dbReference type="ARBA" id="ARBA00004924"/>
    </source>
</evidence>
<keyword evidence="6" id="KW-1185">Reference proteome</keyword>
<evidence type="ECO:0000256" key="2">
    <source>
        <dbReference type="ARBA" id="ARBA00007832"/>
    </source>
</evidence>
<evidence type="ECO:0000313" key="5">
    <source>
        <dbReference type="EMBL" id="UQA91907.1"/>
    </source>
</evidence>
<dbReference type="Proteomes" id="UP000830115">
    <property type="component" value="Chromosome"/>
</dbReference>
<protein>
    <recommendedName>
        <fullName evidence="7">Siderophore synthetase component</fullName>
    </recommendedName>
</protein>
<organism evidence="5 6">
    <name type="scientific">Streptomyces halobius</name>
    <dbReference type="NCBI Taxonomy" id="2879846"/>
    <lineage>
        <taxon>Bacteria</taxon>
        <taxon>Bacillati</taxon>
        <taxon>Actinomycetota</taxon>
        <taxon>Actinomycetes</taxon>
        <taxon>Kitasatosporales</taxon>
        <taxon>Streptomycetaceae</taxon>
        <taxon>Streptomyces</taxon>
    </lineage>
</organism>
<gene>
    <name evidence="5" type="ORF">K9S39_08600</name>
</gene>
<reference evidence="5" key="1">
    <citation type="submission" date="2021-10" db="EMBL/GenBank/DDBJ databases">
        <title>Streptomyces nigrumlapis sp.nov.,an antimicrobial producing actinobacterium isolated from Black Gobi rocks.</title>
        <authorList>
            <person name="Wen Y."/>
            <person name="Zhang W."/>
            <person name="Liu X.G."/>
        </authorList>
    </citation>
    <scope>NUCLEOTIDE SEQUENCE</scope>
    <source>
        <strain evidence="5">ST13-2-2</strain>
    </source>
</reference>
<proteinExistence type="inferred from homology"/>
<dbReference type="Gene3D" id="1.10.510.40">
    <property type="match status" value="1"/>
</dbReference>
<accession>A0ABY4M3B8</accession>
<dbReference type="PANTHER" id="PTHR34384:SF5">
    <property type="entry name" value="L-2,3-DIAMINOPROPANOATE--CITRATE LIGASE"/>
    <property type="match status" value="1"/>
</dbReference>
<sequence length="569" mass="62497">MTSAEYATTTTAARSRAEQAARTRLLNTYLRESGTTLGTTGDDLGRVELPATGSAVVLAVRHRSVFGHHEYGSQVWREQPDRRRVPVDHDDVVRLLLDEVDALAAKEFAQAFDGTDRKRELAEQIESSIAATSRYLRHRRPCPADPHGMSRHAEQSLVFGHPFHPTPKSTQGFGADLERYAPELGAAFVPHWFAVNRRILLERRVAPGPWTPAPVAAAAGQVLGDGQDHALLPAHPWQAEYLLSNPRVAQLVADGSLVALGALGPEVYPTSSVRTVCDPALPTFFKLPLHVRITNFIRNNPVSHLVRATDAGALVADLAPSWEHPGFAVLVETGFRTVDPAVVGDDLAADFSVLFRENPFTDGSAAPRVLAGLLEDRDGDVPDLIHEVRRCAPDPGAASEADHVAEWLRRYLGISLLPLLEIFDRDGVSFEAHVQNSLLHTEGGWPTRYWVRDMEGTSVSRQRLRPGAVPPDSPLLYDHDEAWLRLRYNAVTNHLGHLISVLGRYTDADEPLLCRAARRTLATSRSETAADLLRRPVLPAKANLVSRFAGRGESPLYVDVPNLLFEVSP</sequence>
<feature type="domain" description="Aerobactin siderophore biosynthesis IucA/IucC-like C-terminal" evidence="4">
    <location>
        <begin position="406"/>
        <end position="553"/>
    </location>
</feature>
<dbReference type="EMBL" id="CP086322">
    <property type="protein sequence ID" value="UQA91907.1"/>
    <property type="molecule type" value="Genomic_DNA"/>
</dbReference>
<feature type="domain" description="Aerobactin siderophore biosynthesis IucA/IucC N-terminal" evidence="3">
    <location>
        <begin position="152"/>
        <end position="374"/>
    </location>
</feature>
<dbReference type="InterPro" id="IPR037455">
    <property type="entry name" value="LucA/IucC-like"/>
</dbReference>
<name>A0ABY4M3B8_9ACTN</name>
<comment type="pathway">
    <text evidence="1">Siderophore biosynthesis.</text>
</comment>
<dbReference type="InterPro" id="IPR007310">
    <property type="entry name" value="Aerobactin_biosyn_IucA/IucC_N"/>
</dbReference>
<evidence type="ECO:0000259" key="4">
    <source>
        <dbReference type="Pfam" id="PF06276"/>
    </source>
</evidence>
<evidence type="ECO:0000313" key="6">
    <source>
        <dbReference type="Proteomes" id="UP000830115"/>
    </source>
</evidence>
<dbReference type="PANTHER" id="PTHR34384">
    <property type="entry name" value="L-2,3-DIAMINOPROPANOATE--CITRATE LIGASE"/>
    <property type="match status" value="1"/>
</dbReference>
<evidence type="ECO:0000259" key="3">
    <source>
        <dbReference type="Pfam" id="PF04183"/>
    </source>
</evidence>
<dbReference type="RefSeq" id="WP_248862722.1">
    <property type="nucleotide sequence ID" value="NZ_CP086322.1"/>
</dbReference>
<evidence type="ECO:0008006" key="7">
    <source>
        <dbReference type="Google" id="ProtNLM"/>
    </source>
</evidence>
<dbReference type="Gene3D" id="6.10.250.3370">
    <property type="match status" value="1"/>
</dbReference>
<comment type="similarity">
    <text evidence="2">Belongs to the IucA/IucC family.</text>
</comment>
<dbReference type="Pfam" id="PF06276">
    <property type="entry name" value="FhuF"/>
    <property type="match status" value="1"/>
</dbReference>